<gene>
    <name evidence="3" type="ORF">KL86APRO_12132</name>
</gene>
<keyword evidence="2" id="KW-0732">Signal</keyword>
<keyword evidence="1" id="KW-0812">Transmembrane</keyword>
<feature type="chain" id="PRO_5012532874" description="Nickel transport protein" evidence="2">
    <location>
        <begin position="25"/>
        <end position="176"/>
    </location>
</feature>
<evidence type="ECO:0008006" key="4">
    <source>
        <dbReference type="Google" id="ProtNLM"/>
    </source>
</evidence>
<proteinExistence type="predicted"/>
<protein>
    <recommendedName>
        <fullName evidence="4">Nickel transport protein</fullName>
    </recommendedName>
</protein>
<evidence type="ECO:0000256" key="2">
    <source>
        <dbReference type="SAM" id="SignalP"/>
    </source>
</evidence>
<dbReference type="AlphaFoldDB" id="A0A212K4H7"/>
<keyword evidence="1" id="KW-0472">Membrane</keyword>
<feature type="transmembrane region" description="Helical" evidence="1">
    <location>
        <begin position="152"/>
        <end position="170"/>
    </location>
</feature>
<feature type="signal peptide" evidence="2">
    <location>
        <begin position="1"/>
        <end position="24"/>
    </location>
</feature>
<sequence length="176" mass="18452">MIRRILVVCLLAFALFGGASEALAHKMKVFASADGAEISGYAYFGGGNRAVGVRVVATADGAQAFAGTTDAEGRFAFRAARRADHLIVVDSGDGHLAQTVVPAADLPEAAQGASVPVAADVEALVEHAVARQIRPLREQLDAYEEKVRWHDVLGGLGVIFGVAGLSYGLAMHRRAR</sequence>
<name>A0A212K4H7_9PROT</name>
<dbReference type="EMBL" id="FLUO01000001">
    <property type="protein sequence ID" value="SBW06640.1"/>
    <property type="molecule type" value="Genomic_DNA"/>
</dbReference>
<evidence type="ECO:0000256" key="1">
    <source>
        <dbReference type="SAM" id="Phobius"/>
    </source>
</evidence>
<evidence type="ECO:0000313" key="3">
    <source>
        <dbReference type="EMBL" id="SBW06640.1"/>
    </source>
</evidence>
<reference evidence="3" key="1">
    <citation type="submission" date="2016-04" db="EMBL/GenBank/DDBJ databases">
        <authorList>
            <person name="Evans L.H."/>
            <person name="Alamgir A."/>
            <person name="Owens N."/>
            <person name="Weber N.D."/>
            <person name="Virtaneva K."/>
            <person name="Barbian K."/>
            <person name="Babar A."/>
            <person name="Rosenke K."/>
        </authorList>
    </citation>
    <scope>NUCLEOTIDE SEQUENCE</scope>
    <source>
        <strain evidence="3">86</strain>
    </source>
</reference>
<keyword evidence="1" id="KW-1133">Transmembrane helix</keyword>
<accession>A0A212K4H7</accession>
<organism evidence="3">
    <name type="scientific">uncultured Alphaproteobacteria bacterium</name>
    <dbReference type="NCBI Taxonomy" id="91750"/>
    <lineage>
        <taxon>Bacteria</taxon>
        <taxon>Pseudomonadati</taxon>
        <taxon>Pseudomonadota</taxon>
        <taxon>Alphaproteobacteria</taxon>
        <taxon>environmental samples</taxon>
    </lineage>
</organism>